<sequence>MPQKRVKTATRNGLPLLPDPARDSDAIKLGTLAFPVKATKGYTINSLKAKLKKHGVTVTNARPAAASSSGTPAYFDINNLFDVDKMYGSSFQMPRYLSIAGDSIDAAMGDSTQQALRSIQVLSPNRRLTTLIVRLPGSVTAATAANSILVQANKLLAPAAAAAAASGPSSSSASRQQPPFIGEAVVRQALQELLLQKRGWLRSGQRQDLQLDTRRTLDRKVERARAARHAAKVAAKREPNSLELKLALLEASMALRAAKEAAQVPDSQLQLQCRHIRSSCTQVQQLSAPARCQMWSRTPTAALQQSTFNF</sequence>
<evidence type="ECO:0000313" key="2">
    <source>
        <dbReference type="Proteomes" id="UP001244341"/>
    </source>
</evidence>
<accession>A0ABY8TGP2</accession>
<evidence type="ECO:0000313" key="1">
    <source>
        <dbReference type="EMBL" id="WIA08233.1"/>
    </source>
</evidence>
<protein>
    <submittedName>
        <fullName evidence="1">Uncharacterized protein</fullName>
    </submittedName>
</protein>
<organism evidence="1 2">
    <name type="scientific">Tetradesmus obliquus</name>
    <name type="common">Green alga</name>
    <name type="synonym">Acutodesmus obliquus</name>
    <dbReference type="NCBI Taxonomy" id="3088"/>
    <lineage>
        <taxon>Eukaryota</taxon>
        <taxon>Viridiplantae</taxon>
        <taxon>Chlorophyta</taxon>
        <taxon>core chlorophytes</taxon>
        <taxon>Chlorophyceae</taxon>
        <taxon>CS clade</taxon>
        <taxon>Sphaeropleales</taxon>
        <taxon>Scenedesmaceae</taxon>
        <taxon>Tetradesmus</taxon>
    </lineage>
</organism>
<dbReference type="Proteomes" id="UP001244341">
    <property type="component" value="Chromosome 1b"/>
</dbReference>
<reference evidence="1 2" key="1">
    <citation type="submission" date="2023-05" db="EMBL/GenBank/DDBJ databases">
        <title>A 100% complete, gapless, phased diploid assembly of the Scenedesmus obliquus UTEX 3031 genome.</title>
        <authorList>
            <person name="Biondi T.C."/>
            <person name="Hanschen E.R."/>
            <person name="Kwon T."/>
            <person name="Eng W."/>
            <person name="Kruse C.P.S."/>
            <person name="Koehler S.I."/>
            <person name="Kunde Y."/>
            <person name="Gleasner C.D."/>
            <person name="You Mak K.T."/>
            <person name="Polle J."/>
            <person name="Hovde B.T."/>
            <person name="Starkenburg S.R."/>
        </authorList>
    </citation>
    <scope>NUCLEOTIDE SEQUENCE [LARGE SCALE GENOMIC DNA]</scope>
    <source>
        <strain evidence="1 2">DOE0152z</strain>
    </source>
</reference>
<name>A0ABY8TGP2_TETOB</name>
<dbReference type="EMBL" id="CP126208">
    <property type="protein sequence ID" value="WIA08233.1"/>
    <property type="molecule type" value="Genomic_DNA"/>
</dbReference>
<proteinExistence type="predicted"/>
<keyword evidence="2" id="KW-1185">Reference proteome</keyword>
<gene>
    <name evidence="1" type="ORF">OEZ85_007679</name>
</gene>